<evidence type="ECO:0000313" key="4">
    <source>
        <dbReference type="Proteomes" id="UP001549036"/>
    </source>
</evidence>
<feature type="domain" description="J" evidence="2">
    <location>
        <begin position="40"/>
        <end position="103"/>
    </location>
</feature>
<organism evidence="3 4">
    <name type="scientific">Mesorhizobium shonense</name>
    <dbReference type="NCBI Taxonomy" id="1209948"/>
    <lineage>
        <taxon>Bacteria</taxon>
        <taxon>Pseudomonadati</taxon>
        <taxon>Pseudomonadota</taxon>
        <taxon>Alphaproteobacteria</taxon>
        <taxon>Hyphomicrobiales</taxon>
        <taxon>Phyllobacteriaceae</taxon>
        <taxon>Mesorhizobium</taxon>
    </lineage>
</organism>
<dbReference type="SMART" id="SM00271">
    <property type="entry name" value="DnaJ"/>
    <property type="match status" value="1"/>
</dbReference>
<dbReference type="GO" id="GO:0003677">
    <property type="term" value="F:DNA binding"/>
    <property type="evidence" value="ECO:0007669"/>
    <property type="project" value="UniProtKB-KW"/>
</dbReference>
<evidence type="ECO:0000256" key="1">
    <source>
        <dbReference type="ARBA" id="ARBA00023186"/>
    </source>
</evidence>
<dbReference type="SUPFAM" id="SSF46565">
    <property type="entry name" value="Chaperone J-domain"/>
    <property type="match status" value="1"/>
</dbReference>
<dbReference type="PROSITE" id="PS50076">
    <property type="entry name" value="DNAJ_2"/>
    <property type="match status" value="1"/>
</dbReference>
<gene>
    <name evidence="3" type="ORF">ABID26_001936</name>
</gene>
<reference evidence="3 4" key="1">
    <citation type="submission" date="2024-06" db="EMBL/GenBank/DDBJ databases">
        <title>Genomic Encyclopedia of Type Strains, Phase IV (KMG-IV): sequencing the most valuable type-strain genomes for metagenomic binning, comparative biology and taxonomic classification.</title>
        <authorList>
            <person name="Goeker M."/>
        </authorList>
    </citation>
    <scope>NUCLEOTIDE SEQUENCE [LARGE SCALE GENOMIC DNA]</scope>
    <source>
        <strain evidence="3 4">DSM 29846</strain>
    </source>
</reference>
<dbReference type="PANTHER" id="PTHR44360:SF1">
    <property type="entry name" value="DNAJ HOMOLOG SUBFAMILY B MEMBER 9"/>
    <property type="match status" value="1"/>
</dbReference>
<dbReference type="Pfam" id="PF00226">
    <property type="entry name" value="DnaJ"/>
    <property type="match status" value="1"/>
</dbReference>
<dbReference type="InterPro" id="IPR018253">
    <property type="entry name" value="DnaJ_domain_CS"/>
</dbReference>
<dbReference type="EMBL" id="JBEPLM010000003">
    <property type="protein sequence ID" value="MET3592548.1"/>
    <property type="molecule type" value="Genomic_DNA"/>
</dbReference>
<evidence type="ECO:0000313" key="3">
    <source>
        <dbReference type="EMBL" id="MET3592548.1"/>
    </source>
</evidence>
<dbReference type="InterPro" id="IPR051948">
    <property type="entry name" value="Hsp70_co-chaperone_J-domain"/>
</dbReference>
<dbReference type="InterPro" id="IPR036869">
    <property type="entry name" value="J_dom_sf"/>
</dbReference>
<evidence type="ECO:0000259" key="2">
    <source>
        <dbReference type="PROSITE" id="PS50076"/>
    </source>
</evidence>
<proteinExistence type="predicted"/>
<dbReference type="InterPro" id="IPR001623">
    <property type="entry name" value="DnaJ_domain"/>
</dbReference>
<keyword evidence="1" id="KW-0143">Chaperone</keyword>
<keyword evidence="3" id="KW-0238">DNA-binding</keyword>
<dbReference type="PRINTS" id="PR00625">
    <property type="entry name" value="JDOMAIN"/>
</dbReference>
<dbReference type="Proteomes" id="UP001549036">
    <property type="component" value="Unassembled WGS sequence"/>
</dbReference>
<dbReference type="PANTHER" id="PTHR44360">
    <property type="entry name" value="DNAJ HOMOLOG SUBFAMILY B MEMBER 9"/>
    <property type="match status" value="1"/>
</dbReference>
<dbReference type="Gene3D" id="1.10.287.110">
    <property type="entry name" value="DnaJ domain"/>
    <property type="match status" value="1"/>
</dbReference>
<dbReference type="CDD" id="cd06257">
    <property type="entry name" value="DnaJ"/>
    <property type="match status" value="1"/>
</dbReference>
<keyword evidence="4" id="KW-1185">Reference proteome</keyword>
<comment type="caution">
    <text evidence="3">The sequence shown here is derived from an EMBL/GenBank/DDBJ whole genome shotgun (WGS) entry which is preliminary data.</text>
</comment>
<protein>
    <submittedName>
        <fullName evidence="3">Curved DNA-binding protein CbpA</fullName>
    </submittedName>
</protein>
<accession>A0ABV2HQA8</accession>
<name>A0ABV2HQA8_9HYPH</name>
<sequence length="215" mass="25028">MLVYDGAGSPLAWAERLRDAAVGEWCSQCRFCESTTMFIDYYELLEISPNANSETIERIFRYFAMRYHPDNRDTGNESRFSEIVEAHNTLKDPVKRAQYDIQYKDHLSLRRELSEEASNTKGLERDIVIQAKLLSLLYVKRRQDVNNPGIGDEELERLSGCPREHLEFHLWYLKAKGWIARIENGMFAITVDGIDRANSEHRRETAATRLLDHTK</sequence>
<dbReference type="PROSITE" id="PS00636">
    <property type="entry name" value="DNAJ_1"/>
    <property type="match status" value="1"/>
</dbReference>